<dbReference type="HOGENOM" id="CLU_2632135_0_0_11"/>
<dbReference type="AlphaFoldDB" id="C4LJN6"/>
<evidence type="ECO:0008006" key="3">
    <source>
        <dbReference type="Google" id="ProtNLM"/>
    </source>
</evidence>
<dbReference type="EMBL" id="CP001620">
    <property type="protein sequence ID" value="ACR18041.1"/>
    <property type="molecule type" value="Genomic_DNA"/>
</dbReference>
<dbReference type="KEGG" id="ckp:ckrop_1296"/>
<accession>C4LJN6</accession>
<name>C4LJN6_CORK4</name>
<evidence type="ECO:0000313" key="1">
    <source>
        <dbReference type="EMBL" id="ACR18041.1"/>
    </source>
</evidence>
<keyword evidence="2" id="KW-1185">Reference proteome</keyword>
<dbReference type="Gene3D" id="3.30.160.250">
    <property type="match status" value="1"/>
</dbReference>
<gene>
    <name evidence="1" type="ordered locus">ckrop_1296</name>
</gene>
<sequence>MTEEKKDGGLIMSTFTVTTEPGTSSDVWVLVCPEVGAVSQVENLDDAADEMREAIAYLAGIKEDDVDIEVETIKQAS</sequence>
<organism evidence="1 2">
    <name type="scientific">Corynebacterium kroppenstedtii (strain DSM 44385 / JCM 11950 / CIP 105744 / CCUG 35717)</name>
    <dbReference type="NCBI Taxonomy" id="645127"/>
    <lineage>
        <taxon>Bacteria</taxon>
        <taxon>Bacillati</taxon>
        <taxon>Actinomycetota</taxon>
        <taxon>Actinomycetes</taxon>
        <taxon>Mycobacteriales</taxon>
        <taxon>Corynebacteriaceae</taxon>
        <taxon>Corynebacterium</taxon>
    </lineage>
</organism>
<proteinExistence type="predicted"/>
<evidence type="ECO:0000313" key="2">
    <source>
        <dbReference type="Proteomes" id="UP000001473"/>
    </source>
</evidence>
<reference evidence="1 2" key="1">
    <citation type="journal article" date="2008" name="J. Biotechnol.">
        <title>Ultrafast pyrosequencing of Corynebacterium kroppenstedtii DSM44385 revealed insights into the physiology of a lipophilic corynebacterium that lacks mycolic acids.</title>
        <authorList>
            <person name="Tauch A."/>
            <person name="Schneider J."/>
            <person name="Szczepanowski R."/>
            <person name="Tilker A."/>
            <person name="Viehoever P."/>
            <person name="Gartemann K.-H."/>
            <person name="Arnold W."/>
            <person name="Blom J."/>
            <person name="Brinkrolf K."/>
            <person name="Brune I."/>
            <person name="Goetker S."/>
            <person name="Weisshaar B."/>
            <person name="Goesmann A."/>
            <person name="Droege M."/>
            <person name="Puehler A."/>
        </authorList>
    </citation>
    <scope>NUCLEOTIDE SEQUENCE [LARGE SCALE GENOMIC DNA]</scope>
    <source>
        <strain evidence="2">DSM 44385 / JCM 11950 / CIP 105744 / CCUG 35717</strain>
    </source>
</reference>
<protein>
    <recommendedName>
        <fullName evidence="3">Toxin-antitoxin system, antitoxin component, HicB family</fullName>
    </recommendedName>
</protein>
<dbReference type="Proteomes" id="UP000001473">
    <property type="component" value="Chromosome"/>
</dbReference>